<comment type="caution">
    <text evidence="5">The sequence shown here is derived from an EMBL/GenBank/DDBJ whole genome shotgun (WGS) entry which is preliminary data.</text>
</comment>
<protein>
    <recommendedName>
        <fullName evidence="2">phytanoyl-CoA dioxygenase</fullName>
        <ecNumber evidence="2">1.14.11.18</ecNumber>
    </recommendedName>
    <alternativeName>
        <fullName evidence="3">Phytanic acid oxidase</fullName>
    </alternativeName>
    <alternativeName>
        <fullName evidence="4">Phytanoyl-CoA alpha-hydroxylase</fullName>
    </alternativeName>
</protein>
<dbReference type="InterPro" id="IPR047128">
    <property type="entry name" value="PhyH"/>
</dbReference>
<dbReference type="EC" id="1.14.11.18" evidence="2"/>
<evidence type="ECO:0000256" key="4">
    <source>
        <dbReference type="ARBA" id="ARBA00034924"/>
    </source>
</evidence>
<accession>A0ABP1RBJ0</accession>
<dbReference type="PANTHER" id="PTHR21308">
    <property type="entry name" value="PHYTANOYL-COA ALPHA-HYDROXYLASE"/>
    <property type="match status" value="1"/>
</dbReference>
<name>A0ABP1RBJ0_9HEXA</name>
<dbReference type="Proteomes" id="UP001642540">
    <property type="component" value="Unassembled WGS sequence"/>
</dbReference>
<dbReference type="EMBL" id="CAXLJM020000069">
    <property type="protein sequence ID" value="CAL8125177.1"/>
    <property type="molecule type" value="Genomic_DNA"/>
</dbReference>
<evidence type="ECO:0000313" key="5">
    <source>
        <dbReference type="EMBL" id="CAL8125177.1"/>
    </source>
</evidence>
<evidence type="ECO:0000256" key="1">
    <source>
        <dbReference type="ARBA" id="ARBA00005830"/>
    </source>
</evidence>
<sequence length="271" mass="30764">MGLTADQKEFYKKNGYILLDNIFTNDEIDEMCHTFDKVFDLKKVQNANMEATWEGSWKNNDDNHTSSKKSVLSIHNLQCHSASFTKVLVNKNLVDAVADIVDSPNVLLHHSKAHTKPPEKGTSYPAHQDYHYFPYKNHSPVAAFIHLDDSDKQNGGLCVFPGSHLLGPLQDKSDVHTHHYVDQKRFPIEKATPVNAKKGQVLIFSYLLVHASYPNVSTRQRRMLLIQMVAAEDRPTKQVHISPCHGMVLRGHNVDCRADINRSFIGEVELR</sequence>
<organism evidence="5 6">
    <name type="scientific">Orchesella dallaii</name>
    <dbReference type="NCBI Taxonomy" id="48710"/>
    <lineage>
        <taxon>Eukaryota</taxon>
        <taxon>Metazoa</taxon>
        <taxon>Ecdysozoa</taxon>
        <taxon>Arthropoda</taxon>
        <taxon>Hexapoda</taxon>
        <taxon>Collembola</taxon>
        <taxon>Entomobryomorpha</taxon>
        <taxon>Entomobryoidea</taxon>
        <taxon>Orchesellidae</taxon>
        <taxon>Orchesellinae</taxon>
        <taxon>Orchesella</taxon>
    </lineage>
</organism>
<dbReference type="Pfam" id="PF05721">
    <property type="entry name" value="PhyH"/>
    <property type="match status" value="1"/>
</dbReference>
<gene>
    <name evidence="5" type="ORF">ODALV1_LOCUS20880</name>
</gene>
<dbReference type="InterPro" id="IPR008775">
    <property type="entry name" value="Phytyl_CoA_dOase-like"/>
</dbReference>
<reference evidence="5 6" key="1">
    <citation type="submission" date="2024-08" db="EMBL/GenBank/DDBJ databases">
        <authorList>
            <person name="Cucini C."/>
            <person name="Frati F."/>
        </authorList>
    </citation>
    <scope>NUCLEOTIDE SEQUENCE [LARGE SCALE GENOMIC DNA]</scope>
</reference>
<comment type="similarity">
    <text evidence="1">Belongs to the PhyH family.</text>
</comment>
<evidence type="ECO:0000313" key="6">
    <source>
        <dbReference type="Proteomes" id="UP001642540"/>
    </source>
</evidence>
<proteinExistence type="inferred from homology"/>
<dbReference type="SUPFAM" id="SSF51197">
    <property type="entry name" value="Clavaminate synthase-like"/>
    <property type="match status" value="1"/>
</dbReference>
<evidence type="ECO:0000256" key="2">
    <source>
        <dbReference type="ARBA" id="ARBA00034809"/>
    </source>
</evidence>
<evidence type="ECO:0000256" key="3">
    <source>
        <dbReference type="ARBA" id="ARBA00034921"/>
    </source>
</evidence>
<dbReference type="PANTHER" id="PTHR21308:SF1">
    <property type="entry name" value="PHYTANOYL-COA DIOXYGENASE, PEROXISOMAL"/>
    <property type="match status" value="1"/>
</dbReference>
<dbReference type="Gene3D" id="2.60.120.620">
    <property type="entry name" value="q2cbj1_9rhob like domain"/>
    <property type="match status" value="1"/>
</dbReference>
<keyword evidence="6" id="KW-1185">Reference proteome</keyword>